<dbReference type="Proteomes" id="UP000317369">
    <property type="component" value="Chromosome"/>
</dbReference>
<name>A0A517YSA5_9BACT</name>
<feature type="chain" id="PRO_5021874916" description="DUF4139 domain-containing protein" evidence="1">
    <location>
        <begin position="31"/>
        <end position="602"/>
    </location>
</feature>
<keyword evidence="1" id="KW-0732">Signal</keyword>
<dbReference type="OrthoDB" id="238489at2"/>
<dbReference type="AlphaFoldDB" id="A0A517YSA5"/>
<evidence type="ECO:0008006" key="4">
    <source>
        <dbReference type="Google" id="ProtNLM"/>
    </source>
</evidence>
<keyword evidence="3" id="KW-1185">Reference proteome</keyword>
<evidence type="ECO:0000313" key="2">
    <source>
        <dbReference type="EMBL" id="QDU33103.1"/>
    </source>
</evidence>
<feature type="signal peptide" evidence="1">
    <location>
        <begin position="1"/>
        <end position="30"/>
    </location>
</feature>
<reference evidence="2 3" key="1">
    <citation type="submission" date="2019-02" db="EMBL/GenBank/DDBJ databases">
        <title>Deep-cultivation of Planctomycetes and their phenomic and genomic characterization uncovers novel biology.</title>
        <authorList>
            <person name="Wiegand S."/>
            <person name="Jogler M."/>
            <person name="Boedeker C."/>
            <person name="Pinto D."/>
            <person name="Vollmers J."/>
            <person name="Rivas-Marin E."/>
            <person name="Kohn T."/>
            <person name="Peeters S.H."/>
            <person name="Heuer A."/>
            <person name="Rast P."/>
            <person name="Oberbeckmann S."/>
            <person name="Bunk B."/>
            <person name="Jeske O."/>
            <person name="Meyerdierks A."/>
            <person name="Storesund J.E."/>
            <person name="Kallscheuer N."/>
            <person name="Luecker S."/>
            <person name="Lage O.M."/>
            <person name="Pohl T."/>
            <person name="Merkel B.J."/>
            <person name="Hornburger P."/>
            <person name="Mueller R.-W."/>
            <person name="Bruemmer F."/>
            <person name="Labrenz M."/>
            <person name="Spormann A.M."/>
            <person name="Op den Camp H."/>
            <person name="Overmann J."/>
            <person name="Amann R."/>
            <person name="Jetten M.S.M."/>
            <person name="Mascher T."/>
            <person name="Medema M.H."/>
            <person name="Devos D.P."/>
            <person name="Kaster A.-K."/>
            <person name="Ovreas L."/>
            <person name="Rohde M."/>
            <person name="Galperin M.Y."/>
            <person name="Jogler C."/>
        </authorList>
    </citation>
    <scope>NUCLEOTIDE SEQUENCE [LARGE SCALE GENOMIC DNA]</scope>
    <source>
        <strain evidence="2 3">KS4</strain>
    </source>
</reference>
<proteinExistence type="predicted"/>
<evidence type="ECO:0000313" key="3">
    <source>
        <dbReference type="Proteomes" id="UP000317369"/>
    </source>
</evidence>
<organism evidence="2 3">
    <name type="scientific">Poriferisphaera corsica</name>
    <dbReference type="NCBI Taxonomy" id="2528020"/>
    <lineage>
        <taxon>Bacteria</taxon>
        <taxon>Pseudomonadati</taxon>
        <taxon>Planctomycetota</taxon>
        <taxon>Phycisphaerae</taxon>
        <taxon>Phycisphaerales</taxon>
        <taxon>Phycisphaeraceae</taxon>
        <taxon>Poriferisphaera</taxon>
    </lineage>
</organism>
<accession>A0A517YSA5</accession>
<dbReference type="EMBL" id="CP036425">
    <property type="protein sequence ID" value="QDU33103.1"/>
    <property type="molecule type" value="Genomic_DNA"/>
</dbReference>
<dbReference type="RefSeq" id="WP_145075685.1">
    <property type="nucleotide sequence ID" value="NZ_CP036425.1"/>
</dbReference>
<dbReference type="PANTHER" id="PTHR38075">
    <property type="entry name" value="DUF4139 DOMAIN-CONTAINING PROTEIN"/>
    <property type="match status" value="1"/>
</dbReference>
<dbReference type="PANTHER" id="PTHR38075:SF1">
    <property type="entry name" value="DUF4139 DOMAIN-CONTAINING PROTEIN"/>
    <property type="match status" value="1"/>
</dbReference>
<dbReference type="KEGG" id="pcor:KS4_11450"/>
<evidence type="ECO:0000256" key="1">
    <source>
        <dbReference type="SAM" id="SignalP"/>
    </source>
</evidence>
<sequence length="602" mass="67557" precursor="true">MPLTSNKRQFQTGCLLAAFCMMTITTPALQAQDSLIEPDTSDSATNPQIQVESKPTKVMLFKNGFGVVVSQADLLQAEKITPDHYGKPITFQTSLFPNAKLGSFWMSWTNNLALSNIKSTYAANKTQSVATDINEVIRANIGNMVAIELRSNDDKTKWIEATILDVPVVKNENPNEPRPLIQPPPQYANIVYLHNDNGVSAIYMHQIQSVRIKQSDTLPMIEKVENKPVLQFDTILPGRIAGVSPTVQTTYLAKGIAWSPSYVVDITGMTEENQQGSITAKAVVVNDLIDLEKVETELISGYPHIQFQDSESAMTLQPLNQYLQSIMSNREMRKRIPRSAMMNQARGYAGMAMDMEMAAAPQSPVKGETIEDLYFYQLDKIDLKKGERGYYPLFTNDIPANSIYTWNIPDFIDAYDNYRQPSPEEPQIVWHSLELTNKTDQPWTTAPAMTIKDGRILGQDSIKYTPVNSKTRLKITQALSVKAEIQEQEISRQRGAQKIDQMVYDVVTMEGTLALTNMKNDAVNLEITKLVSGELVSADEQPEAIRTPLGLGRANSQTTLKWKIHLEPGMKNALQIKYKYKFLTNGQRTKASMLRNQIQSIY</sequence>
<protein>
    <recommendedName>
        <fullName evidence="4">DUF4139 domain-containing protein</fullName>
    </recommendedName>
</protein>
<gene>
    <name evidence="2" type="ORF">KS4_11450</name>
</gene>